<dbReference type="Gene3D" id="3.40.50.1010">
    <property type="entry name" value="5'-nuclease"/>
    <property type="match status" value="1"/>
</dbReference>
<dbReference type="Pfam" id="PF01367">
    <property type="entry name" value="5_3_exonuc"/>
    <property type="match status" value="1"/>
</dbReference>
<dbReference type="SMART" id="SM00279">
    <property type="entry name" value="HhH2"/>
    <property type="match status" value="1"/>
</dbReference>
<dbReference type="Gene3D" id="1.10.150.20">
    <property type="entry name" value="5' to 3' exonuclease, C-terminal subdomain"/>
    <property type="match status" value="2"/>
</dbReference>
<comment type="catalytic activity">
    <reaction evidence="14 16">
        <text>DNA(n) + a 2'-deoxyribonucleoside 5'-triphosphate = DNA(n+1) + diphosphate</text>
        <dbReference type="Rhea" id="RHEA:22508"/>
        <dbReference type="Rhea" id="RHEA-COMP:17339"/>
        <dbReference type="Rhea" id="RHEA-COMP:17340"/>
        <dbReference type="ChEBI" id="CHEBI:33019"/>
        <dbReference type="ChEBI" id="CHEBI:61560"/>
        <dbReference type="ChEBI" id="CHEBI:173112"/>
        <dbReference type="EC" id="2.7.7.7"/>
    </reaction>
</comment>
<evidence type="ECO:0000256" key="3">
    <source>
        <dbReference type="ARBA" id="ARBA00020311"/>
    </source>
</evidence>
<dbReference type="InterPro" id="IPR018320">
    <property type="entry name" value="DNA_polymerase_1"/>
</dbReference>
<dbReference type="InterPro" id="IPR036397">
    <property type="entry name" value="RNaseH_sf"/>
</dbReference>
<dbReference type="InterPro" id="IPR020046">
    <property type="entry name" value="5-3_exonucl_a-hlix_arch_N"/>
</dbReference>
<dbReference type="Gene3D" id="3.30.70.370">
    <property type="match status" value="1"/>
</dbReference>
<keyword evidence="12 16" id="KW-0238">DNA-binding</keyword>
<keyword evidence="5 16" id="KW-0548">Nucleotidyltransferase</keyword>
<dbReference type="RefSeq" id="WP_145077012.1">
    <property type="nucleotide sequence ID" value="NZ_CP036425.1"/>
</dbReference>
<evidence type="ECO:0000256" key="2">
    <source>
        <dbReference type="ARBA" id="ARBA00012417"/>
    </source>
</evidence>
<dbReference type="Pfam" id="PF02739">
    <property type="entry name" value="5_3_exonuc_N"/>
    <property type="match status" value="1"/>
</dbReference>
<feature type="domain" description="3'-5' exonuclease" evidence="17">
    <location>
        <begin position="349"/>
        <end position="540"/>
    </location>
</feature>
<dbReference type="FunFam" id="1.10.150.20:FF:000003">
    <property type="entry name" value="DNA polymerase I"/>
    <property type="match status" value="1"/>
</dbReference>
<keyword evidence="21" id="KW-1185">Reference proteome</keyword>
<evidence type="ECO:0000256" key="7">
    <source>
        <dbReference type="ARBA" id="ARBA00022722"/>
    </source>
</evidence>
<dbReference type="CDD" id="cd09898">
    <property type="entry name" value="H3TH_53EXO"/>
    <property type="match status" value="1"/>
</dbReference>
<dbReference type="GO" id="GO:0008409">
    <property type="term" value="F:5'-3' exonuclease activity"/>
    <property type="evidence" value="ECO:0007669"/>
    <property type="project" value="UniProtKB-UniRule"/>
</dbReference>
<dbReference type="SUPFAM" id="SSF53098">
    <property type="entry name" value="Ribonuclease H-like"/>
    <property type="match status" value="1"/>
</dbReference>
<evidence type="ECO:0000259" key="18">
    <source>
        <dbReference type="SMART" id="SM00475"/>
    </source>
</evidence>
<dbReference type="SUPFAM" id="SSF88723">
    <property type="entry name" value="PIN domain-like"/>
    <property type="match status" value="1"/>
</dbReference>
<dbReference type="OrthoDB" id="9806424at2"/>
<dbReference type="CDD" id="cd08637">
    <property type="entry name" value="DNA_pol_A_pol_I_C"/>
    <property type="match status" value="1"/>
</dbReference>
<keyword evidence="10 16" id="KW-0269">Exonuclease</keyword>
<evidence type="ECO:0000256" key="13">
    <source>
        <dbReference type="ARBA" id="ARBA00023204"/>
    </source>
</evidence>
<dbReference type="InterPro" id="IPR036279">
    <property type="entry name" value="5-3_exonuclease_C_sf"/>
</dbReference>
<dbReference type="SUPFAM" id="SSF56672">
    <property type="entry name" value="DNA/RNA polymerases"/>
    <property type="match status" value="1"/>
</dbReference>
<dbReference type="GO" id="GO:0003887">
    <property type="term" value="F:DNA-directed DNA polymerase activity"/>
    <property type="evidence" value="ECO:0007669"/>
    <property type="project" value="UniProtKB-UniRule"/>
</dbReference>
<dbReference type="SMART" id="SM00482">
    <property type="entry name" value="POLAc"/>
    <property type="match status" value="1"/>
</dbReference>
<gene>
    <name evidence="16 20" type="primary">polA</name>
    <name evidence="20" type="ORF">KS4_17960</name>
</gene>
<organism evidence="20 21">
    <name type="scientific">Poriferisphaera corsica</name>
    <dbReference type="NCBI Taxonomy" id="2528020"/>
    <lineage>
        <taxon>Bacteria</taxon>
        <taxon>Pseudomonadati</taxon>
        <taxon>Planctomycetota</taxon>
        <taxon>Phycisphaerae</taxon>
        <taxon>Phycisphaerales</taxon>
        <taxon>Phycisphaeraceae</taxon>
        <taxon>Poriferisphaera</taxon>
    </lineage>
</organism>
<dbReference type="SUPFAM" id="SSF47807">
    <property type="entry name" value="5' to 3' exonuclease, C-terminal subdomain"/>
    <property type="match status" value="1"/>
</dbReference>
<evidence type="ECO:0000259" key="19">
    <source>
        <dbReference type="SMART" id="SM00482"/>
    </source>
</evidence>
<dbReference type="Proteomes" id="UP000317369">
    <property type="component" value="Chromosome"/>
</dbReference>
<dbReference type="Gene3D" id="1.20.1060.10">
    <property type="entry name" value="Taq DNA Polymerase, Chain T, domain 4"/>
    <property type="match status" value="1"/>
</dbReference>
<name>A0A517YU19_9BACT</name>
<accession>A0A517YU19</accession>
<dbReference type="InterPro" id="IPR002421">
    <property type="entry name" value="5-3_exonuclease"/>
</dbReference>
<evidence type="ECO:0000256" key="16">
    <source>
        <dbReference type="RuleBase" id="RU004460"/>
    </source>
</evidence>
<dbReference type="InterPro" id="IPR002562">
    <property type="entry name" value="3'-5'_exonuclease_dom"/>
</dbReference>
<protein>
    <recommendedName>
        <fullName evidence="3 15">DNA polymerase I</fullName>
        <ecNumber evidence="2 15">2.7.7.7</ecNumber>
    </recommendedName>
</protein>
<evidence type="ECO:0000256" key="9">
    <source>
        <dbReference type="ARBA" id="ARBA00022801"/>
    </source>
</evidence>
<dbReference type="InterPro" id="IPR029060">
    <property type="entry name" value="PIN-like_dom_sf"/>
</dbReference>
<keyword evidence="8 16" id="KW-0227">DNA damage</keyword>
<keyword evidence="6 16" id="KW-0235">DNA replication</keyword>
<dbReference type="SMART" id="SM00475">
    <property type="entry name" value="53EXOc"/>
    <property type="match status" value="1"/>
</dbReference>
<dbReference type="GO" id="GO:0006261">
    <property type="term" value="P:DNA-templated DNA replication"/>
    <property type="evidence" value="ECO:0007669"/>
    <property type="project" value="UniProtKB-UniRule"/>
</dbReference>
<dbReference type="Pfam" id="PF00476">
    <property type="entry name" value="DNA_pol_A"/>
    <property type="match status" value="1"/>
</dbReference>
<dbReference type="CDD" id="cd06139">
    <property type="entry name" value="DNA_polA_I_Ecoli_like_exo"/>
    <property type="match status" value="1"/>
</dbReference>
<dbReference type="NCBIfam" id="TIGR00593">
    <property type="entry name" value="pola"/>
    <property type="match status" value="1"/>
</dbReference>
<evidence type="ECO:0000256" key="12">
    <source>
        <dbReference type="ARBA" id="ARBA00023125"/>
    </source>
</evidence>
<dbReference type="AlphaFoldDB" id="A0A517YU19"/>
<dbReference type="InterPro" id="IPR001098">
    <property type="entry name" value="DNA-dir_DNA_pol_A_palm_dom"/>
</dbReference>
<keyword evidence="4 16" id="KW-0808">Transferase</keyword>
<dbReference type="CDD" id="cd09859">
    <property type="entry name" value="PIN_53EXO"/>
    <property type="match status" value="1"/>
</dbReference>
<dbReference type="FunFam" id="1.10.150.20:FF:000002">
    <property type="entry name" value="DNA polymerase I"/>
    <property type="match status" value="1"/>
</dbReference>
<dbReference type="Gene3D" id="3.30.420.10">
    <property type="entry name" value="Ribonuclease H-like superfamily/Ribonuclease H"/>
    <property type="match status" value="1"/>
</dbReference>
<dbReference type="EMBL" id="CP036425">
    <property type="protein sequence ID" value="QDU33740.1"/>
    <property type="molecule type" value="Genomic_DNA"/>
</dbReference>
<dbReference type="InterPro" id="IPR012337">
    <property type="entry name" value="RNaseH-like_sf"/>
</dbReference>
<feature type="domain" description="DNA-directed DNA polymerase family A palm" evidence="19">
    <location>
        <begin position="714"/>
        <end position="921"/>
    </location>
</feature>
<evidence type="ECO:0000256" key="14">
    <source>
        <dbReference type="ARBA" id="ARBA00049244"/>
    </source>
</evidence>
<dbReference type="PRINTS" id="PR00868">
    <property type="entry name" value="DNAPOLI"/>
</dbReference>
<evidence type="ECO:0000256" key="5">
    <source>
        <dbReference type="ARBA" id="ARBA00022695"/>
    </source>
</evidence>
<reference evidence="20 21" key="1">
    <citation type="submission" date="2019-02" db="EMBL/GenBank/DDBJ databases">
        <title>Deep-cultivation of Planctomycetes and their phenomic and genomic characterization uncovers novel biology.</title>
        <authorList>
            <person name="Wiegand S."/>
            <person name="Jogler M."/>
            <person name="Boedeker C."/>
            <person name="Pinto D."/>
            <person name="Vollmers J."/>
            <person name="Rivas-Marin E."/>
            <person name="Kohn T."/>
            <person name="Peeters S.H."/>
            <person name="Heuer A."/>
            <person name="Rast P."/>
            <person name="Oberbeckmann S."/>
            <person name="Bunk B."/>
            <person name="Jeske O."/>
            <person name="Meyerdierks A."/>
            <person name="Storesund J.E."/>
            <person name="Kallscheuer N."/>
            <person name="Luecker S."/>
            <person name="Lage O.M."/>
            <person name="Pohl T."/>
            <person name="Merkel B.J."/>
            <person name="Hornburger P."/>
            <person name="Mueller R.-W."/>
            <person name="Bruemmer F."/>
            <person name="Labrenz M."/>
            <person name="Spormann A.M."/>
            <person name="Op den Camp H."/>
            <person name="Overmann J."/>
            <person name="Amann R."/>
            <person name="Jetten M.S.M."/>
            <person name="Mascher T."/>
            <person name="Medema M.H."/>
            <person name="Devos D.P."/>
            <person name="Kaster A.-K."/>
            <person name="Ovreas L."/>
            <person name="Rohde M."/>
            <person name="Galperin M.Y."/>
            <person name="Jogler C."/>
        </authorList>
    </citation>
    <scope>NUCLEOTIDE SEQUENCE [LARGE SCALE GENOMIC DNA]</scope>
    <source>
        <strain evidence="20 21">KS4</strain>
    </source>
</reference>
<dbReference type="InterPro" id="IPR002298">
    <property type="entry name" value="DNA_polymerase_A"/>
</dbReference>
<evidence type="ECO:0000313" key="21">
    <source>
        <dbReference type="Proteomes" id="UP000317369"/>
    </source>
</evidence>
<comment type="similarity">
    <text evidence="1 16">Belongs to the DNA polymerase type-A family.</text>
</comment>
<dbReference type="GO" id="GO:0006302">
    <property type="term" value="P:double-strand break repair"/>
    <property type="evidence" value="ECO:0007669"/>
    <property type="project" value="TreeGrafter"/>
</dbReference>
<evidence type="ECO:0000259" key="17">
    <source>
        <dbReference type="SMART" id="SM00474"/>
    </source>
</evidence>
<dbReference type="EC" id="2.7.7.7" evidence="2 15"/>
<dbReference type="GO" id="GO:0008408">
    <property type="term" value="F:3'-5' exonuclease activity"/>
    <property type="evidence" value="ECO:0007669"/>
    <property type="project" value="UniProtKB-UniRule"/>
</dbReference>
<dbReference type="Pfam" id="PF01612">
    <property type="entry name" value="DNA_pol_A_exo1"/>
    <property type="match status" value="1"/>
</dbReference>
<dbReference type="KEGG" id="pcor:KS4_17960"/>
<keyword evidence="7" id="KW-0540">Nuclease</keyword>
<evidence type="ECO:0000256" key="6">
    <source>
        <dbReference type="ARBA" id="ARBA00022705"/>
    </source>
</evidence>
<evidence type="ECO:0000313" key="20">
    <source>
        <dbReference type="EMBL" id="QDU33740.1"/>
    </source>
</evidence>
<dbReference type="SMART" id="SM00474">
    <property type="entry name" value="35EXOc"/>
    <property type="match status" value="1"/>
</dbReference>
<comment type="function">
    <text evidence="16">In addition to polymerase activity, this DNA polymerase exhibits 3'-5' and 5'-3' exonuclease activity.</text>
</comment>
<evidence type="ECO:0000256" key="15">
    <source>
        <dbReference type="NCBIfam" id="TIGR00593"/>
    </source>
</evidence>
<evidence type="ECO:0000256" key="11">
    <source>
        <dbReference type="ARBA" id="ARBA00022932"/>
    </source>
</evidence>
<evidence type="ECO:0000256" key="4">
    <source>
        <dbReference type="ARBA" id="ARBA00022679"/>
    </source>
</evidence>
<dbReference type="InterPro" id="IPR008918">
    <property type="entry name" value="HhH2"/>
</dbReference>
<dbReference type="NCBIfam" id="NF004397">
    <property type="entry name" value="PRK05755.1"/>
    <property type="match status" value="1"/>
</dbReference>
<evidence type="ECO:0000256" key="1">
    <source>
        <dbReference type="ARBA" id="ARBA00007705"/>
    </source>
</evidence>
<dbReference type="GO" id="GO:0003677">
    <property type="term" value="F:DNA binding"/>
    <property type="evidence" value="ECO:0007669"/>
    <property type="project" value="UniProtKB-UniRule"/>
</dbReference>
<dbReference type="InterPro" id="IPR020045">
    <property type="entry name" value="DNA_polI_H3TH"/>
</dbReference>
<dbReference type="PANTHER" id="PTHR10133:SF27">
    <property type="entry name" value="DNA POLYMERASE NU"/>
    <property type="match status" value="1"/>
</dbReference>
<feature type="domain" description="5'-3' exonuclease" evidence="18">
    <location>
        <begin position="7"/>
        <end position="265"/>
    </location>
</feature>
<keyword evidence="11 16" id="KW-0239">DNA-directed DNA polymerase</keyword>
<dbReference type="InterPro" id="IPR043502">
    <property type="entry name" value="DNA/RNA_pol_sf"/>
</dbReference>
<evidence type="ECO:0000256" key="10">
    <source>
        <dbReference type="ARBA" id="ARBA00022839"/>
    </source>
</evidence>
<keyword evidence="13 16" id="KW-0234">DNA repair</keyword>
<keyword evidence="9 16" id="KW-0378">Hydrolase</keyword>
<dbReference type="PANTHER" id="PTHR10133">
    <property type="entry name" value="DNA POLYMERASE I"/>
    <property type="match status" value="1"/>
</dbReference>
<proteinExistence type="inferred from homology"/>
<evidence type="ECO:0000256" key="8">
    <source>
        <dbReference type="ARBA" id="ARBA00022763"/>
    </source>
</evidence>
<sequence>MTAEKNKKRTLYLIDGHAQIFRAYYAIQNGMTSPVTGEATGATFAFTNMLFKFFEGSQPEHVVMAIDMPGKTFRDDLFGEYKANRKSPPEDFAEQVPRILEVTEKFGIQVIGVEGFEADDVIATIVQKTLDDSSLEDVEIKIVSRDKDLEQLLHKRVSMYDIHKDETITIDDLMAKKGIKPEQVVELQTLTGDSVDNIPGVEGIGPKTGIALVQQYGTVENLVAHLDELKGKRKEKIEAAKEMLPVYRELVTLKRDMSLEEYAWEGTTPKAIETEELRKIFMDLGFKRHINDLNKLSGKEIVTEPVKKKKPVKSSGRFGGTLFDMVDDVEEVQQATRTPGMTYTEDYAYRAVVTSDELNEVIEELKKAGRFSIDTETVGLGHRTKICGICLSWKVGEGVYVPILSPESNGHLNEATVLNALRDVLTDEKILKFGHNIKYDYLVLRYAGVKMEGVAFDSMIAAWLMEQPGLGMDDLSYAILNHEAMPISDLIDTKASRGKKKTSDKPSTMDLVPLEQITRYAAEDADLTLRLCEHFENELKEHDLIGLADDLEMPLIEVLAEMEFNGIRVDPEELDRQCEKLRKKVDELRITILDLCGCDFNVDSPKQLGDVLFNQLGFPVIRKTKTGVSTSAEVLEKLVGHEKSPEGKEALPGMIIEYRQMTKLVNTYLIALKDAIDPESKRIHASFNQTGTSTGRLSSSNPNLQNIPIRTEMGREIRKAFKAEDGSVLVSADYSQIELRVLAHLSGDENLVTAFKDGADIHAAVASQVYGVDVHEVSSEQRSHAKTINFGIIYGITPYGLARRIESLDNDGAKQLINDYKRKFPGIDSFLQQCVEEAETDGYVKTIMGRQRSIGHLDSKNPQTRALGERLAINSVVQGSAADLIKIAMVNLQRRIERESLPMKLLLQIHDELVIECAAEDEKAMASILKKEMETAIELHVPLRVDVGSGPDWYDAK</sequence>